<feature type="active site" description="Charge relay system" evidence="6">
    <location>
        <position position="271"/>
    </location>
</feature>
<dbReference type="PANTHER" id="PTHR10272">
    <property type="entry name" value="PLATELET-ACTIVATING FACTOR ACETYLHYDROLASE"/>
    <property type="match status" value="1"/>
</dbReference>
<dbReference type="GO" id="GO:0003847">
    <property type="term" value="F:1-alkyl-2-acetylglycerophosphocholine esterase activity"/>
    <property type="evidence" value="ECO:0007669"/>
    <property type="project" value="UniProtKB-UniRule"/>
</dbReference>
<evidence type="ECO:0000313" key="7">
    <source>
        <dbReference type="Proteomes" id="UP000192223"/>
    </source>
</evidence>
<dbReference type="InParanoid" id="A0A1W4WVA3"/>
<sequence>MWSRNSNNNNNRQSCLPTSKGPFLPGCIDFMTEYSENGFFVRLFYPTEKTDDIRKYRNQWIPWCPDISYIYGFSRVLRMMPFIIRFVFWWTSGNIHIPTLYGAKVNNTHKLKPIIFSHGLGSNRFLYSVICNELASRGYLVAVIEHRDGSASNTYYYKSKEDAKNDKRTPIDFINIDLGKNHYNKRNSQIHKRSEECEKVLDFLLGVNMGKCPENVLKDVPTNKEINFELSDLIDHIDVTNVTMCGHSFGGATALYAISKRKEFKQGILFDPWMFPIKDEQDVFNISQPLIFINTQTFHITTNVKAMEKFLNCEGREMYTIVNTTHENQTDTVFTAGYWLNWFMIKMNPFKAININNYLVFRFLTKYAPSSYSNFDEECKQFLEKERRAFVEGLTKPWA</sequence>
<dbReference type="InterPro" id="IPR029058">
    <property type="entry name" value="AB_hydrolase_fold"/>
</dbReference>
<keyword evidence="4 5" id="KW-0443">Lipid metabolism</keyword>
<name>A0A1W4WVA3_AGRPL</name>
<dbReference type="AlphaFoldDB" id="A0A1W4WVA3"/>
<evidence type="ECO:0000256" key="5">
    <source>
        <dbReference type="PIRNR" id="PIRNR018169"/>
    </source>
</evidence>
<dbReference type="PANTHER" id="PTHR10272:SF0">
    <property type="entry name" value="PLATELET-ACTIVATING FACTOR ACETYLHYDROLASE"/>
    <property type="match status" value="1"/>
</dbReference>
<dbReference type="PIRSF" id="PIRSF018169">
    <property type="entry name" value="PAF_acetylhydrolase"/>
    <property type="match status" value="1"/>
</dbReference>
<keyword evidence="7" id="KW-1185">Reference proteome</keyword>
<proteinExistence type="predicted"/>
<evidence type="ECO:0000256" key="3">
    <source>
        <dbReference type="ARBA" id="ARBA00022963"/>
    </source>
</evidence>
<dbReference type="OrthoDB" id="2363873at2759"/>
<organism evidence="7 8">
    <name type="scientific">Agrilus planipennis</name>
    <name type="common">Emerald ash borer</name>
    <name type="synonym">Agrilus marcopoli</name>
    <dbReference type="NCBI Taxonomy" id="224129"/>
    <lineage>
        <taxon>Eukaryota</taxon>
        <taxon>Metazoa</taxon>
        <taxon>Ecdysozoa</taxon>
        <taxon>Arthropoda</taxon>
        <taxon>Hexapoda</taxon>
        <taxon>Insecta</taxon>
        <taxon>Pterygota</taxon>
        <taxon>Neoptera</taxon>
        <taxon>Endopterygota</taxon>
        <taxon>Coleoptera</taxon>
        <taxon>Polyphaga</taxon>
        <taxon>Elateriformia</taxon>
        <taxon>Buprestoidea</taxon>
        <taxon>Buprestidae</taxon>
        <taxon>Agrilinae</taxon>
        <taxon>Agrilus</taxon>
    </lineage>
</organism>
<feature type="active site" description="Nucleophile" evidence="6">
    <location>
        <position position="248"/>
    </location>
</feature>
<accession>A0A1W4WVA3</accession>
<dbReference type="GeneID" id="108736162"/>
<dbReference type="KEGG" id="apln:108736162"/>
<dbReference type="SUPFAM" id="SSF53474">
    <property type="entry name" value="alpha/beta-Hydrolases"/>
    <property type="match status" value="1"/>
</dbReference>
<protein>
    <recommendedName>
        <fullName evidence="1 5">1-alkyl-2-acetylglycerophosphocholine esterase</fullName>
        <ecNumber evidence="1 5">3.1.1.47</ecNumber>
    </recommendedName>
</protein>
<evidence type="ECO:0000313" key="8">
    <source>
        <dbReference type="RefSeq" id="XP_018323990.1"/>
    </source>
</evidence>
<dbReference type="Gene3D" id="3.40.50.1820">
    <property type="entry name" value="alpha/beta hydrolase"/>
    <property type="match status" value="1"/>
</dbReference>
<comment type="catalytic activity">
    <reaction evidence="5">
        <text>a 1-O-alkyl-2-acetyl-sn-glycero-3-phosphocholine + H2O = a 1-O-alkyl-sn-glycero-3-phosphocholine + acetate + H(+)</text>
        <dbReference type="Rhea" id="RHEA:17777"/>
        <dbReference type="ChEBI" id="CHEBI:15377"/>
        <dbReference type="ChEBI" id="CHEBI:15378"/>
        <dbReference type="ChEBI" id="CHEBI:30089"/>
        <dbReference type="ChEBI" id="CHEBI:30909"/>
        <dbReference type="ChEBI" id="CHEBI:36707"/>
        <dbReference type="EC" id="3.1.1.47"/>
    </reaction>
</comment>
<evidence type="ECO:0000256" key="2">
    <source>
        <dbReference type="ARBA" id="ARBA00022801"/>
    </source>
</evidence>
<dbReference type="EC" id="3.1.1.47" evidence="1 5"/>
<gene>
    <name evidence="8" type="primary">LOC108736162</name>
</gene>
<evidence type="ECO:0000256" key="1">
    <source>
        <dbReference type="ARBA" id="ARBA00013201"/>
    </source>
</evidence>
<dbReference type="Proteomes" id="UP000192223">
    <property type="component" value="Unplaced"/>
</dbReference>
<keyword evidence="3 5" id="KW-0442">Lipid degradation</keyword>
<evidence type="ECO:0000256" key="4">
    <source>
        <dbReference type="ARBA" id="ARBA00023098"/>
    </source>
</evidence>
<reference evidence="8" key="1">
    <citation type="submission" date="2025-08" db="UniProtKB">
        <authorList>
            <consortium name="RefSeq"/>
        </authorList>
    </citation>
    <scope>IDENTIFICATION</scope>
    <source>
        <tissue evidence="8">Entire body</tissue>
    </source>
</reference>
<evidence type="ECO:0000256" key="6">
    <source>
        <dbReference type="PIRSR" id="PIRSR018169-1"/>
    </source>
</evidence>
<dbReference type="Pfam" id="PF03403">
    <property type="entry name" value="PAF-AH_p_II"/>
    <property type="match status" value="1"/>
</dbReference>
<dbReference type="RefSeq" id="XP_018323990.1">
    <property type="nucleotide sequence ID" value="XM_018468488.2"/>
</dbReference>
<feature type="active site" description="Charge relay system" evidence="6">
    <location>
        <position position="326"/>
    </location>
</feature>
<dbReference type="STRING" id="224129.A0A1W4WVA3"/>
<dbReference type="InterPro" id="IPR016715">
    <property type="entry name" value="PAF_acetylhydro_eukaryote"/>
</dbReference>
<keyword evidence="2 5" id="KW-0378">Hydrolase</keyword>
<dbReference type="GO" id="GO:0016042">
    <property type="term" value="P:lipid catabolic process"/>
    <property type="evidence" value="ECO:0007669"/>
    <property type="project" value="UniProtKB-KW"/>
</dbReference>